<dbReference type="InterPro" id="IPR050150">
    <property type="entry name" value="IgV_Light_Chain"/>
</dbReference>
<dbReference type="Pfam" id="PF07686">
    <property type="entry name" value="V-set"/>
    <property type="match status" value="1"/>
</dbReference>
<dbReference type="EMBL" id="CYRY02015699">
    <property type="protein sequence ID" value="VCW85577.1"/>
    <property type="molecule type" value="Genomic_DNA"/>
</dbReference>
<feature type="domain" description="Immunoglobulin V-set" evidence="1">
    <location>
        <begin position="2"/>
        <end position="79"/>
    </location>
</feature>
<dbReference type="InterPro" id="IPR036179">
    <property type="entry name" value="Ig-like_dom_sf"/>
</dbReference>
<evidence type="ECO:0000313" key="2">
    <source>
        <dbReference type="EMBL" id="VCW85577.1"/>
    </source>
</evidence>
<evidence type="ECO:0000313" key="3">
    <source>
        <dbReference type="Proteomes" id="UP000269945"/>
    </source>
</evidence>
<reference evidence="2 3" key="1">
    <citation type="submission" date="2018-10" db="EMBL/GenBank/DDBJ databases">
        <authorList>
            <person name="Ekblom R."/>
            <person name="Jareborg N."/>
        </authorList>
    </citation>
    <scope>NUCLEOTIDE SEQUENCE [LARGE SCALE GENOMIC DNA]</scope>
    <source>
        <tissue evidence="2">Muscle</tissue>
    </source>
</reference>
<dbReference type="SUPFAM" id="SSF48726">
    <property type="entry name" value="Immunoglobulin"/>
    <property type="match status" value="1"/>
</dbReference>
<name>A0A9X9LT52_GULGU</name>
<protein>
    <recommendedName>
        <fullName evidence="1">Immunoglobulin V-set domain-containing protein</fullName>
    </recommendedName>
</protein>
<organism evidence="2 3">
    <name type="scientific">Gulo gulo</name>
    <name type="common">Wolverine</name>
    <name type="synonym">Gluton</name>
    <dbReference type="NCBI Taxonomy" id="48420"/>
    <lineage>
        <taxon>Eukaryota</taxon>
        <taxon>Metazoa</taxon>
        <taxon>Chordata</taxon>
        <taxon>Craniata</taxon>
        <taxon>Vertebrata</taxon>
        <taxon>Euteleostomi</taxon>
        <taxon>Mammalia</taxon>
        <taxon>Eutheria</taxon>
        <taxon>Laurasiatheria</taxon>
        <taxon>Carnivora</taxon>
        <taxon>Caniformia</taxon>
        <taxon>Musteloidea</taxon>
        <taxon>Mustelidae</taxon>
        <taxon>Guloninae</taxon>
        <taxon>Gulo</taxon>
    </lineage>
</organism>
<sequence length="86" mass="9611">MSGVQGQKFTISCSGSSSNIDSNYVIWYQQFPDTAPKLIIYYDNSRFTGVPVPFSGSKSGSSGKLTNYWLQAEDEADYFNMGQQSW</sequence>
<keyword evidence="3" id="KW-1185">Reference proteome</keyword>
<proteinExistence type="predicted"/>
<dbReference type="AlphaFoldDB" id="A0A9X9LT52"/>
<dbReference type="PANTHER" id="PTHR23267">
    <property type="entry name" value="IMMUNOGLOBULIN LIGHT CHAIN"/>
    <property type="match status" value="1"/>
</dbReference>
<evidence type="ECO:0000259" key="1">
    <source>
        <dbReference type="Pfam" id="PF07686"/>
    </source>
</evidence>
<comment type="caution">
    <text evidence="2">The sequence shown here is derived from an EMBL/GenBank/DDBJ whole genome shotgun (WGS) entry which is preliminary data.</text>
</comment>
<dbReference type="InterPro" id="IPR013106">
    <property type="entry name" value="Ig_V-set"/>
</dbReference>
<accession>A0A9X9LT52</accession>
<dbReference type="Gene3D" id="2.60.40.10">
    <property type="entry name" value="Immunoglobulins"/>
    <property type="match status" value="1"/>
</dbReference>
<dbReference type="InterPro" id="IPR013783">
    <property type="entry name" value="Ig-like_fold"/>
</dbReference>
<gene>
    <name evidence="2" type="ORF">BN2614_LOCUS1</name>
</gene>
<dbReference type="Proteomes" id="UP000269945">
    <property type="component" value="Unassembled WGS sequence"/>
</dbReference>